<name>A0A6G1EL26_9ORYZ</name>
<dbReference type="Proteomes" id="UP000479710">
    <property type="component" value="Unassembled WGS sequence"/>
</dbReference>
<feature type="transmembrane region" description="Helical" evidence="1">
    <location>
        <begin position="63"/>
        <end position="84"/>
    </location>
</feature>
<proteinExistence type="predicted"/>
<keyword evidence="3" id="KW-1185">Reference proteome</keyword>
<accession>A0A6G1EL26</accession>
<dbReference type="AlphaFoldDB" id="A0A6G1EL26"/>
<feature type="transmembrane region" description="Helical" evidence="1">
    <location>
        <begin position="20"/>
        <end position="43"/>
    </location>
</feature>
<dbReference type="EMBL" id="SPHZ02000003">
    <property type="protein sequence ID" value="KAF0925518.1"/>
    <property type="molecule type" value="Genomic_DNA"/>
</dbReference>
<protein>
    <submittedName>
        <fullName evidence="2">Uncharacterized protein</fullName>
    </submittedName>
</protein>
<evidence type="ECO:0000256" key="1">
    <source>
        <dbReference type="SAM" id="Phobius"/>
    </source>
</evidence>
<gene>
    <name evidence="2" type="ORF">E2562_016705</name>
</gene>
<comment type="caution">
    <text evidence="2">The sequence shown here is derived from an EMBL/GenBank/DDBJ whole genome shotgun (WGS) entry which is preliminary data.</text>
</comment>
<evidence type="ECO:0000313" key="3">
    <source>
        <dbReference type="Proteomes" id="UP000479710"/>
    </source>
</evidence>
<evidence type="ECO:0000313" key="2">
    <source>
        <dbReference type="EMBL" id="KAF0925518.1"/>
    </source>
</evidence>
<sequence>MLICLRRPSSGPRPRRIWSIPFFVWVVASSPPSSLSSATYGLVELTGSGGELTGSARRKGKHFMAAVAALAYSSFVAGTTSAAASSL</sequence>
<keyword evidence="1" id="KW-1133">Transmembrane helix</keyword>
<organism evidence="2 3">
    <name type="scientific">Oryza meyeriana var. granulata</name>
    <dbReference type="NCBI Taxonomy" id="110450"/>
    <lineage>
        <taxon>Eukaryota</taxon>
        <taxon>Viridiplantae</taxon>
        <taxon>Streptophyta</taxon>
        <taxon>Embryophyta</taxon>
        <taxon>Tracheophyta</taxon>
        <taxon>Spermatophyta</taxon>
        <taxon>Magnoliopsida</taxon>
        <taxon>Liliopsida</taxon>
        <taxon>Poales</taxon>
        <taxon>Poaceae</taxon>
        <taxon>BOP clade</taxon>
        <taxon>Oryzoideae</taxon>
        <taxon>Oryzeae</taxon>
        <taxon>Oryzinae</taxon>
        <taxon>Oryza</taxon>
        <taxon>Oryza meyeriana</taxon>
    </lineage>
</organism>
<reference evidence="2 3" key="1">
    <citation type="submission" date="2019-11" db="EMBL/GenBank/DDBJ databases">
        <title>Whole genome sequence of Oryza granulata.</title>
        <authorList>
            <person name="Li W."/>
        </authorList>
    </citation>
    <scope>NUCLEOTIDE SEQUENCE [LARGE SCALE GENOMIC DNA]</scope>
    <source>
        <strain evidence="3">cv. Menghai</strain>
        <tissue evidence="2">Leaf</tissue>
    </source>
</reference>
<keyword evidence="1" id="KW-0472">Membrane</keyword>
<keyword evidence="1" id="KW-0812">Transmembrane</keyword>